<keyword evidence="3" id="KW-1185">Reference proteome</keyword>
<organism evidence="2 3">
    <name type="scientific">Algibacter marinivivus</name>
    <dbReference type="NCBI Taxonomy" id="2100723"/>
    <lineage>
        <taxon>Bacteria</taxon>
        <taxon>Pseudomonadati</taxon>
        <taxon>Bacteroidota</taxon>
        <taxon>Flavobacteriia</taxon>
        <taxon>Flavobacteriales</taxon>
        <taxon>Flavobacteriaceae</taxon>
        <taxon>Algibacter</taxon>
    </lineage>
</organism>
<protein>
    <submittedName>
        <fullName evidence="2">Uncharacterized protein</fullName>
    </submittedName>
</protein>
<evidence type="ECO:0000313" key="2">
    <source>
        <dbReference type="EMBL" id="PWH83737.1"/>
    </source>
</evidence>
<keyword evidence="1" id="KW-0812">Transmembrane</keyword>
<keyword evidence="1" id="KW-1133">Transmembrane helix</keyword>
<evidence type="ECO:0000313" key="3">
    <source>
        <dbReference type="Proteomes" id="UP000245375"/>
    </source>
</evidence>
<dbReference type="AlphaFoldDB" id="A0A2U2X7F2"/>
<reference evidence="2 3" key="1">
    <citation type="submission" date="2018-05" db="EMBL/GenBank/DDBJ databases">
        <title>Algibacter marinivivus sp. nov., isolated from sample around a algae.</title>
        <authorList>
            <person name="Zhong X."/>
        </authorList>
    </citation>
    <scope>NUCLEOTIDE SEQUENCE [LARGE SCALE GENOMIC DNA]</scope>
    <source>
        <strain evidence="2 3">ZY111</strain>
    </source>
</reference>
<keyword evidence="1" id="KW-0472">Membrane</keyword>
<feature type="transmembrane region" description="Helical" evidence="1">
    <location>
        <begin position="15"/>
        <end position="36"/>
    </location>
</feature>
<accession>A0A2U2X7F2</accession>
<name>A0A2U2X7F2_9FLAO</name>
<sequence length="181" mass="21632">MFKSDLIISEPNKPLINKIIVALLYAGLFSYVMYLYRYKDLLNHPEKWTIIIYLVILFLILFFSSFMSIASHSIHLNFKNNKIQHQFRVGLFNYKEVWQDLVDLKYISVFKTGSYFQINMWYQKNEILNLMTLDDSEKAMENGFLISEKLDIDLLDARKAGYHRWVNKKVYKETNKVVYSD</sequence>
<reference evidence="3" key="3">
    <citation type="submission" date="2018-05" db="EMBL/GenBank/DDBJ databases">
        <authorList>
            <person name="Lu D."/>
        </authorList>
    </citation>
    <scope>NUCLEOTIDE SEQUENCE [LARGE SCALE GENOMIC DNA]</scope>
    <source>
        <strain evidence="3">ZY111</strain>
    </source>
</reference>
<reference evidence="3" key="2">
    <citation type="submission" date="2018-05" db="EMBL/GenBank/DDBJ databases">
        <title>Algibacter marinivivus sp. nov., isolated from sample around a algae.</title>
        <authorList>
            <person name="Lu D."/>
        </authorList>
    </citation>
    <scope>NUCLEOTIDE SEQUENCE [LARGE SCALE GENOMIC DNA]</scope>
    <source>
        <strain evidence="3">ZY111</strain>
    </source>
</reference>
<evidence type="ECO:0000256" key="1">
    <source>
        <dbReference type="SAM" id="Phobius"/>
    </source>
</evidence>
<gene>
    <name evidence="2" type="ORF">DIS18_04065</name>
</gene>
<feature type="transmembrane region" description="Helical" evidence="1">
    <location>
        <begin position="48"/>
        <end position="70"/>
    </location>
</feature>
<comment type="caution">
    <text evidence="2">The sequence shown here is derived from an EMBL/GenBank/DDBJ whole genome shotgun (WGS) entry which is preliminary data.</text>
</comment>
<dbReference type="EMBL" id="QFRI01000001">
    <property type="protein sequence ID" value="PWH83737.1"/>
    <property type="molecule type" value="Genomic_DNA"/>
</dbReference>
<proteinExistence type="predicted"/>
<dbReference type="Proteomes" id="UP000245375">
    <property type="component" value="Unassembled WGS sequence"/>
</dbReference>